<gene>
    <name evidence="2" type="ORF">AOT14_01010</name>
</gene>
<dbReference type="EMBL" id="CP012900">
    <property type="protein sequence ID" value="ALJ26563.1"/>
    <property type="molecule type" value="Genomic_DNA"/>
</dbReference>
<proteinExistence type="predicted"/>
<evidence type="ECO:0000313" key="3">
    <source>
        <dbReference type="Proteomes" id="UP000061010"/>
    </source>
</evidence>
<dbReference type="Proteomes" id="UP000061010">
    <property type="component" value="Chromosome"/>
</dbReference>
<sequence precursor="true">MNRNARRAQAGPRVAWLRGCLPALLACVSAVSAFPGVAVAQEAAAAPAATAPAYDPGTGDAWLDRQLADVNRYAERYPDAFIDELVRYGGARRGYVQALLQQHGWAAGDIWFACFWGQAIGASCREPVQARTRLPGEGWRAVVESLAVAPENLHWRAVRHALVASYDHWDRPVRLDALLQRQLGDRARRDAAARAPD</sequence>
<dbReference type="AlphaFoldDB" id="A0A0S1AUV9"/>
<dbReference type="PATRIC" id="fig|128780.6.peg.98"/>
<feature type="chain" id="PRO_5006588424" description="Secreted protein" evidence="1">
    <location>
        <begin position="41"/>
        <end position="197"/>
    </location>
</feature>
<protein>
    <recommendedName>
        <fullName evidence="4">Secreted protein</fullName>
    </recommendedName>
</protein>
<name>A0A0S1AUV9_9GAMM</name>
<accession>A0A0S1AUV9</accession>
<reference evidence="2 3" key="1">
    <citation type="journal article" date="2015" name="Genome Announc.">
        <title>Complete Genome Sequencing of Stenotrophomonas acidaminiphila ZAC14D2_NAIMI4_2, a Multidrug-Resistant Strain Isolated from Sediments of a Polluted River in Mexico, Uncovers New Antibiotic Resistance Genes and a Novel Class-II Lasso Peptide Biosynthesis Gene Cluster.</title>
        <authorList>
            <person name="Vinuesa P."/>
            <person name="Ochoa-Sanchez L.E."/>
        </authorList>
    </citation>
    <scope>NUCLEOTIDE SEQUENCE [LARGE SCALE GENOMIC DNA]</scope>
    <source>
        <strain evidence="2 3">ZAC14D2_NAIMI4_2</strain>
    </source>
</reference>
<dbReference type="KEGG" id="sacz:AOT14_01010"/>
<evidence type="ECO:0008006" key="4">
    <source>
        <dbReference type="Google" id="ProtNLM"/>
    </source>
</evidence>
<keyword evidence="3" id="KW-1185">Reference proteome</keyword>
<feature type="signal peptide" evidence="1">
    <location>
        <begin position="1"/>
        <end position="40"/>
    </location>
</feature>
<evidence type="ECO:0000313" key="2">
    <source>
        <dbReference type="EMBL" id="ALJ26563.1"/>
    </source>
</evidence>
<evidence type="ECO:0000256" key="1">
    <source>
        <dbReference type="SAM" id="SignalP"/>
    </source>
</evidence>
<keyword evidence="1" id="KW-0732">Signal</keyword>
<organism evidence="2 3">
    <name type="scientific">Stenotrophomonas acidaminiphila</name>
    <dbReference type="NCBI Taxonomy" id="128780"/>
    <lineage>
        <taxon>Bacteria</taxon>
        <taxon>Pseudomonadati</taxon>
        <taxon>Pseudomonadota</taxon>
        <taxon>Gammaproteobacteria</taxon>
        <taxon>Lysobacterales</taxon>
        <taxon>Lysobacteraceae</taxon>
        <taxon>Stenotrophomonas</taxon>
    </lineage>
</organism>